<keyword evidence="5 13" id="KW-0418">Kinase</keyword>
<feature type="compositionally biased region" description="Polar residues" evidence="10">
    <location>
        <begin position="691"/>
        <end position="708"/>
    </location>
</feature>
<dbReference type="EMBL" id="KE346362">
    <property type="protein sequence ID" value="KJE91120.1"/>
    <property type="molecule type" value="Genomic_DNA"/>
</dbReference>
<evidence type="ECO:0000313" key="14">
    <source>
        <dbReference type="Proteomes" id="UP000008743"/>
    </source>
</evidence>
<dbReference type="PROSITE" id="PS50011">
    <property type="entry name" value="PROTEIN_KINASE_DOM"/>
    <property type="match status" value="1"/>
</dbReference>
<feature type="region of interest" description="Disordered" evidence="10">
    <location>
        <begin position="767"/>
        <end position="882"/>
    </location>
</feature>
<proteinExistence type="predicted"/>
<feature type="compositionally biased region" description="Low complexity" evidence="10">
    <location>
        <begin position="61"/>
        <end position="89"/>
    </location>
</feature>
<dbReference type="AlphaFoldDB" id="A0A0D2WL15"/>
<dbReference type="Gene3D" id="1.10.510.10">
    <property type="entry name" value="Transferase(Phosphotransferase) domain 1"/>
    <property type="match status" value="1"/>
</dbReference>
<dbReference type="Pfam" id="PF02149">
    <property type="entry name" value="KA1"/>
    <property type="match status" value="1"/>
</dbReference>
<feature type="compositionally biased region" description="Polar residues" evidence="10">
    <location>
        <begin position="520"/>
        <end position="533"/>
    </location>
</feature>
<dbReference type="OrthoDB" id="541276at2759"/>
<dbReference type="STRING" id="595528.A0A0D2WL15"/>
<keyword evidence="2" id="KW-0723">Serine/threonine-protein kinase</keyword>
<evidence type="ECO:0000256" key="4">
    <source>
        <dbReference type="ARBA" id="ARBA00022741"/>
    </source>
</evidence>
<feature type="domain" description="KA1" evidence="12">
    <location>
        <begin position="1015"/>
        <end position="1065"/>
    </location>
</feature>
<name>A0A0D2WL15_CAPO3</name>
<feature type="compositionally biased region" description="Low complexity" evidence="10">
    <location>
        <begin position="643"/>
        <end position="660"/>
    </location>
</feature>
<dbReference type="InterPro" id="IPR000719">
    <property type="entry name" value="Prot_kinase_dom"/>
</dbReference>
<evidence type="ECO:0000256" key="7">
    <source>
        <dbReference type="ARBA" id="ARBA00047899"/>
    </source>
</evidence>
<keyword evidence="3" id="KW-0808">Transferase</keyword>
<evidence type="ECO:0000256" key="9">
    <source>
        <dbReference type="PROSITE-ProRule" id="PRU10141"/>
    </source>
</evidence>
<evidence type="ECO:0000256" key="6">
    <source>
        <dbReference type="ARBA" id="ARBA00022840"/>
    </source>
</evidence>
<dbReference type="InterPro" id="IPR001772">
    <property type="entry name" value="KA1_dom"/>
</dbReference>
<comment type="catalytic activity">
    <reaction evidence="8">
        <text>L-seryl-[protein] + ATP = O-phospho-L-seryl-[protein] + ADP + H(+)</text>
        <dbReference type="Rhea" id="RHEA:17989"/>
        <dbReference type="Rhea" id="RHEA-COMP:9863"/>
        <dbReference type="Rhea" id="RHEA-COMP:11604"/>
        <dbReference type="ChEBI" id="CHEBI:15378"/>
        <dbReference type="ChEBI" id="CHEBI:29999"/>
        <dbReference type="ChEBI" id="CHEBI:30616"/>
        <dbReference type="ChEBI" id="CHEBI:83421"/>
        <dbReference type="ChEBI" id="CHEBI:456216"/>
        <dbReference type="EC" id="2.7.11.1"/>
    </reaction>
</comment>
<dbReference type="PROSITE" id="PS50032">
    <property type="entry name" value="KA1"/>
    <property type="match status" value="1"/>
</dbReference>
<evidence type="ECO:0000259" key="12">
    <source>
        <dbReference type="PROSITE" id="PS50032"/>
    </source>
</evidence>
<dbReference type="GO" id="GO:0035556">
    <property type="term" value="P:intracellular signal transduction"/>
    <property type="evidence" value="ECO:0007669"/>
    <property type="project" value="TreeGrafter"/>
</dbReference>
<protein>
    <recommendedName>
        <fullName evidence="1">non-specific serine/threonine protein kinase</fullName>
        <ecNumber evidence="1">2.7.11.1</ecNumber>
    </recommendedName>
</protein>
<feature type="compositionally biased region" description="Basic and acidic residues" evidence="10">
    <location>
        <begin position="1"/>
        <end position="10"/>
    </location>
</feature>
<feature type="binding site" evidence="9">
    <location>
        <position position="205"/>
    </location>
    <ligand>
        <name>ATP</name>
        <dbReference type="ChEBI" id="CHEBI:30616"/>
    </ligand>
</feature>
<organism evidence="13 14">
    <name type="scientific">Capsaspora owczarzaki (strain ATCC 30864)</name>
    <dbReference type="NCBI Taxonomy" id="595528"/>
    <lineage>
        <taxon>Eukaryota</taxon>
        <taxon>Filasterea</taxon>
        <taxon>Capsaspora</taxon>
    </lineage>
</organism>
<dbReference type="SUPFAM" id="SSF103243">
    <property type="entry name" value="KA1-like"/>
    <property type="match status" value="1"/>
</dbReference>
<dbReference type="CDD" id="cd12121">
    <property type="entry name" value="MARK_C_like"/>
    <property type="match status" value="1"/>
</dbReference>
<dbReference type="GO" id="GO:0005737">
    <property type="term" value="C:cytoplasm"/>
    <property type="evidence" value="ECO:0007669"/>
    <property type="project" value="TreeGrafter"/>
</dbReference>
<feature type="region of interest" description="Disordered" evidence="10">
    <location>
        <begin position="1"/>
        <end position="163"/>
    </location>
</feature>
<comment type="catalytic activity">
    <reaction evidence="7">
        <text>L-threonyl-[protein] + ATP = O-phospho-L-threonyl-[protein] + ADP + H(+)</text>
        <dbReference type="Rhea" id="RHEA:46608"/>
        <dbReference type="Rhea" id="RHEA-COMP:11060"/>
        <dbReference type="Rhea" id="RHEA-COMP:11605"/>
        <dbReference type="ChEBI" id="CHEBI:15378"/>
        <dbReference type="ChEBI" id="CHEBI:30013"/>
        <dbReference type="ChEBI" id="CHEBI:30616"/>
        <dbReference type="ChEBI" id="CHEBI:61977"/>
        <dbReference type="ChEBI" id="CHEBI:456216"/>
        <dbReference type="EC" id="2.7.11.1"/>
    </reaction>
</comment>
<evidence type="ECO:0000259" key="11">
    <source>
        <dbReference type="PROSITE" id="PS50011"/>
    </source>
</evidence>
<feature type="compositionally biased region" description="Polar residues" evidence="10">
    <location>
        <begin position="112"/>
        <end position="125"/>
    </location>
</feature>
<accession>A0A0D2WL15</accession>
<dbReference type="GO" id="GO:0106310">
    <property type="term" value="F:protein serine kinase activity"/>
    <property type="evidence" value="ECO:0007669"/>
    <property type="project" value="RHEA"/>
</dbReference>
<feature type="compositionally biased region" description="Low complexity" evidence="10">
    <location>
        <begin position="98"/>
        <end position="111"/>
    </location>
</feature>
<feature type="domain" description="Protein kinase" evidence="11">
    <location>
        <begin position="171"/>
        <end position="414"/>
    </location>
</feature>
<dbReference type="eggNOG" id="KOG0586">
    <property type="taxonomic scope" value="Eukaryota"/>
</dbReference>
<reference evidence="14" key="1">
    <citation type="submission" date="2011-02" db="EMBL/GenBank/DDBJ databases">
        <title>The Genome Sequence of Capsaspora owczarzaki ATCC 30864.</title>
        <authorList>
            <person name="Russ C."/>
            <person name="Cuomo C."/>
            <person name="Burger G."/>
            <person name="Gray M.W."/>
            <person name="Holland P.W.H."/>
            <person name="King N."/>
            <person name="Lang F.B.F."/>
            <person name="Roger A.J."/>
            <person name="Ruiz-Trillo I."/>
            <person name="Young S.K."/>
            <person name="Zeng Q."/>
            <person name="Gargeya S."/>
            <person name="Alvarado L."/>
            <person name="Berlin A."/>
            <person name="Chapman S.B."/>
            <person name="Chen Z."/>
            <person name="Freedman E."/>
            <person name="Gellesch M."/>
            <person name="Goldberg J."/>
            <person name="Griggs A."/>
            <person name="Gujja S."/>
            <person name="Heilman E."/>
            <person name="Heiman D."/>
            <person name="Howarth C."/>
            <person name="Mehta T."/>
            <person name="Neiman D."/>
            <person name="Pearson M."/>
            <person name="Roberts A."/>
            <person name="Saif S."/>
            <person name="Shea T."/>
            <person name="Shenoy N."/>
            <person name="Sisk P."/>
            <person name="Stolte C."/>
            <person name="Sykes S."/>
            <person name="White J."/>
            <person name="Yandava C."/>
            <person name="Haas B."/>
            <person name="Nusbaum C."/>
            <person name="Birren B."/>
        </authorList>
    </citation>
    <scope>NUCLEOTIDE SEQUENCE</scope>
    <source>
        <strain evidence="14">ATCC 30864</strain>
    </source>
</reference>
<dbReference type="Proteomes" id="UP000008743">
    <property type="component" value="Unassembled WGS sequence"/>
</dbReference>
<feature type="compositionally biased region" description="Polar residues" evidence="10">
    <location>
        <begin position="834"/>
        <end position="851"/>
    </location>
</feature>
<dbReference type="EC" id="2.7.11.1" evidence="1"/>
<sequence>MAATKVDDLRMTQTYTPGGSSSSSGNGAAGTTRQGQTAAMTHLQSQQDFNVNGEHTACGPSSSSYTNSASPRSSFSSASSDSSPATRRAGPLEDRASKSQQRANASSSSSAPTGNKPLSTVASSGDRNECDDSSDDSASSESEDDDEECEDEEDGRVQATPRTIEDVESFYRLDKQLGQGAHGYVRLGYHLLTNEEVALKFIPRKEFDMHAFEVRALRMLHHQHIVRLYDVIETSKHVVLVLEYMPGGELFDHIVARQRLSEHEARKIARQLASALHYCHKQGILENCLMDLEGKVKIADFGFANAFAPGQLMSTFVGSLAYTSPEIIKNEHYVGPAADVWSYGVLLFTLVMGRLPFASETLNQGEMISRILAGSFLLPEIQLSGEFCNLIRSILRVVPSERPTIEQILSHPWILGPSQTPVEHCQGESREIDETVIAELARMGRPVGDLRAHLETQSVNHATADYLLLNRRMIAQRQEAEMNAMIEQVALQLAERYAKPPAPNSGRPPAAANRHRRFSVDTTTLKTRQSHSNAEYDLAHKLEPDRTPRTRTRSSGAPAYLDVNRRKEETIPKPSANRRLSIGLASAFGFGSSKNKPYATHSPRSGSPAPTPGYDTNDDSSAPSSANTTGTGRRFFRDSGFGSDINMSSSSLNSNGEPASPCATSPTTGQRLAAWMRKRFRRSSTAEDVSASKSNPTSPKLSNRSSRLSVCDTDAHHHHHHHQQPNETVMLQPVPKPEDVQAVIDFWSIAEAEETILSMPVPANDTLALPADPADEATPLAQSPAAPASSTAFRATDQQLHQSPPKPAKVAQLQLDDATTSSSTIGAHTESADMCTSSADATPQGSATTLPSPRLSLRSGKARPLSEEPMRFGEHPSSAYRISGGAASTGAPAVSEPKSWMTAALTPRSDSALSPDSQLYEPKRASFTRFIQRFRNSSDSTADPLTALNAQNDRRSKAFHMQEVEVSLSNSARKAHARKFGVATTTTLSPSKLLDRVTASLVHNKVRFTILGLIVSCSAQDLSWEIEVCKLPHLDGFSGIVFRRTAGELWRYKQMTDRLTKDMNLV</sequence>
<gene>
    <name evidence="13" type="ORF">CAOG_002304</name>
</gene>
<evidence type="ECO:0000256" key="3">
    <source>
        <dbReference type="ARBA" id="ARBA00022679"/>
    </source>
</evidence>
<evidence type="ECO:0000256" key="5">
    <source>
        <dbReference type="ARBA" id="ARBA00022777"/>
    </source>
</evidence>
<dbReference type="CDD" id="cd14003">
    <property type="entry name" value="STKc_AMPK-like"/>
    <property type="match status" value="1"/>
</dbReference>
<feature type="compositionally biased region" description="Basic and acidic residues" evidence="10">
    <location>
        <begin position="864"/>
        <end position="874"/>
    </location>
</feature>
<dbReference type="InterPro" id="IPR028375">
    <property type="entry name" value="KA1/Ssp2_C"/>
</dbReference>
<dbReference type="PANTHER" id="PTHR24346:SF82">
    <property type="entry name" value="KP78A-RELATED"/>
    <property type="match status" value="1"/>
</dbReference>
<dbReference type="PhylomeDB" id="A0A0D2WL15"/>
<keyword evidence="14" id="KW-1185">Reference proteome</keyword>
<dbReference type="InParanoid" id="A0A0D2WL15"/>
<feature type="region of interest" description="Disordered" evidence="10">
    <location>
        <begin position="499"/>
        <end position="578"/>
    </location>
</feature>
<feature type="compositionally biased region" description="Acidic residues" evidence="10">
    <location>
        <begin position="141"/>
        <end position="154"/>
    </location>
</feature>
<keyword evidence="4 9" id="KW-0547">Nucleotide-binding</keyword>
<dbReference type="Gene3D" id="3.30.310.80">
    <property type="entry name" value="Kinase associated domain 1, KA1"/>
    <property type="match status" value="1"/>
</dbReference>
<feature type="compositionally biased region" description="Basic and acidic residues" evidence="10">
    <location>
        <begin position="537"/>
        <end position="548"/>
    </location>
</feature>
<feature type="compositionally biased region" description="Low complexity" evidence="10">
    <location>
        <begin position="18"/>
        <end position="41"/>
    </location>
</feature>
<feature type="compositionally biased region" description="Low complexity" evidence="10">
    <location>
        <begin position="777"/>
        <end position="796"/>
    </location>
</feature>
<evidence type="ECO:0000256" key="10">
    <source>
        <dbReference type="SAM" id="MobiDB-lite"/>
    </source>
</evidence>
<evidence type="ECO:0000313" key="13">
    <source>
        <dbReference type="EMBL" id="KJE91120.1"/>
    </source>
</evidence>
<feature type="region of interest" description="Disordered" evidence="10">
    <location>
        <begin position="591"/>
        <end position="727"/>
    </location>
</feature>
<dbReference type="GO" id="GO:0004674">
    <property type="term" value="F:protein serine/threonine kinase activity"/>
    <property type="evidence" value="ECO:0007669"/>
    <property type="project" value="UniProtKB-KW"/>
</dbReference>
<evidence type="ECO:0000256" key="2">
    <source>
        <dbReference type="ARBA" id="ARBA00022527"/>
    </source>
</evidence>
<feature type="compositionally biased region" description="Polar residues" evidence="10">
    <location>
        <begin position="817"/>
        <end position="826"/>
    </location>
</feature>
<dbReference type="PANTHER" id="PTHR24346">
    <property type="entry name" value="MAP/MICROTUBULE AFFINITY-REGULATING KINASE"/>
    <property type="match status" value="1"/>
</dbReference>
<dbReference type="Pfam" id="PF00069">
    <property type="entry name" value="Pkinase"/>
    <property type="match status" value="1"/>
</dbReference>
<dbReference type="InterPro" id="IPR011009">
    <property type="entry name" value="Kinase-like_dom_sf"/>
</dbReference>
<keyword evidence="6 9" id="KW-0067">ATP-binding</keyword>
<dbReference type="OMA" id="CDSPARW"/>
<dbReference type="PROSITE" id="PS00107">
    <property type="entry name" value="PROTEIN_KINASE_ATP"/>
    <property type="match status" value="1"/>
</dbReference>
<dbReference type="FunFam" id="1.10.510.10:FF:000571">
    <property type="entry name" value="Maternal embryonic leucine zipper kinase"/>
    <property type="match status" value="1"/>
</dbReference>
<evidence type="ECO:0000256" key="1">
    <source>
        <dbReference type="ARBA" id="ARBA00012513"/>
    </source>
</evidence>
<dbReference type="FunCoup" id="A0A0D2WL15">
    <property type="interactions" value="87"/>
</dbReference>
<dbReference type="RefSeq" id="XP_004349054.1">
    <property type="nucleotide sequence ID" value="XM_004349004.1"/>
</dbReference>
<feature type="compositionally biased region" description="Polar residues" evidence="10">
    <location>
        <begin position="619"/>
        <end position="631"/>
    </location>
</feature>
<dbReference type="InterPro" id="IPR017441">
    <property type="entry name" value="Protein_kinase_ATP_BS"/>
</dbReference>
<dbReference type="SUPFAM" id="SSF56112">
    <property type="entry name" value="Protein kinase-like (PK-like)"/>
    <property type="match status" value="1"/>
</dbReference>
<dbReference type="GO" id="GO:0005524">
    <property type="term" value="F:ATP binding"/>
    <property type="evidence" value="ECO:0007669"/>
    <property type="project" value="UniProtKB-UniRule"/>
</dbReference>
<evidence type="ECO:0000256" key="8">
    <source>
        <dbReference type="ARBA" id="ARBA00048679"/>
    </source>
</evidence>